<accession>A0AAJ7BID3</accession>
<reference evidence="6" key="1">
    <citation type="submission" date="2025-08" db="UniProtKB">
        <authorList>
            <consortium name="RefSeq"/>
        </authorList>
    </citation>
    <scope>IDENTIFICATION</scope>
</reference>
<dbReference type="PANTHER" id="PTHR12774:SF2">
    <property type="entry name" value="PEROXISOMAL BIOGENESIS FACTOR 19"/>
    <property type="match status" value="1"/>
</dbReference>
<evidence type="ECO:0000256" key="1">
    <source>
        <dbReference type="ARBA" id="ARBA00006326"/>
    </source>
</evidence>
<dbReference type="PANTHER" id="PTHR12774">
    <property type="entry name" value="PEROXISOMAL BIOGENESIS FACTOR 19"/>
    <property type="match status" value="1"/>
</dbReference>
<feature type="compositionally biased region" description="Acidic residues" evidence="4">
    <location>
        <begin position="10"/>
        <end position="24"/>
    </location>
</feature>
<dbReference type="InterPro" id="IPR006708">
    <property type="entry name" value="Pex19"/>
</dbReference>
<organism evidence="5 6">
    <name type="scientific">Cephus cinctus</name>
    <name type="common">Wheat stem sawfly</name>
    <dbReference type="NCBI Taxonomy" id="211228"/>
    <lineage>
        <taxon>Eukaryota</taxon>
        <taxon>Metazoa</taxon>
        <taxon>Ecdysozoa</taxon>
        <taxon>Arthropoda</taxon>
        <taxon>Hexapoda</taxon>
        <taxon>Insecta</taxon>
        <taxon>Pterygota</taxon>
        <taxon>Neoptera</taxon>
        <taxon>Endopterygota</taxon>
        <taxon>Hymenoptera</taxon>
        <taxon>Cephoidea</taxon>
        <taxon>Cephidae</taxon>
        <taxon>Cephus</taxon>
    </lineage>
</organism>
<dbReference type="Proteomes" id="UP000694920">
    <property type="component" value="Unplaced"/>
</dbReference>
<feature type="coiled-coil region" evidence="3">
    <location>
        <begin position="212"/>
        <end position="246"/>
    </location>
</feature>
<dbReference type="GO" id="GO:0045046">
    <property type="term" value="P:protein import into peroxisome membrane"/>
    <property type="evidence" value="ECO:0007669"/>
    <property type="project" value="TreeGrafter"/>
</dbReference>
<evidence type="ECO:0000256" key="4">
    <source>
        <dbReference type="SAM" id="MobiDB-lite"/>
    </source>
</evidence>
<dbReference type="CTD" id="5824"/>
<keyword evidence="3" id="KW-0175">Coiled coil</keyword>
<sequence>MSDEKKDTEQAVDAELDDLLDSALEDLNKGIPKPVPKSNEVSPASASDPAKDVVESATVVEEQWSQDFIKQAADQFEKNLQELIQNGGDSEMGACFQKMAQTVASAVTGGEGIDTENSNADFQSAIAQALKDLSATSENLQNAGPALTEADLAAMFEQTSLDEGAGNILPFMQVVMQTLLSKESLYPSLKELVDKYPAWLEKKKAILPPADFERYTKQLDYMRKTCEELEKEKEDDSEEVKKKRFEKTLSLMQEMQSCGQPPADLVGEQSIIQFDGEGNPIMPSLPSGIDSPQNCCVM</sequence>
<comment type="similarity">
    <text evidence="1">Belongs to the peroxin-19 family.</text>
</comment>
<dbReference type="InterPro" id="IPR038322">
    <property type="entry name" value="Pex19_C_sf"/>
</dbReference>
<name>A0AAJ7BID3_CEPCN</name>
<evidence type="ECO:0000313" key="6">
    <source>
        <dbReference type="RefSeq" id="XP_015586422.1"/>
    </source>
</evidence>
<dbReference type="GO" id="GO:0005778">
    <property type="term" value="C:peroxisomal membrane"/>
    <property type="evidence" value="ECO:0007669"/>
    <property type="project" value="TreeGrafter"/>
</dbReference>
<evidence type="ECO:0000256" key="2">
    <source>
        <dbReference type="ARBA" id="ARBA00029688"/>
    </source>
</evidence>
<evidence type="ECO:0000313" key="5">
    <source>
        <dbReference type="Proteomes" id="UP000694920"/>
    </source>
</evidence>
<dbReference type="Pfam" id="PF04614">
    <property type="entry name" value="Pex19"/>
    <property type="match status" value="1"/>
</dbReference>
<dbReference type="AlphaFoldDB" id="A0AAJ7BID3"/>
<gene>
    <name evidence="6" type="primary">LOC107263581</name>
</gene>
<dbReference type="Gene3D" id="1.20.120.900">
    <property type="entry name" value="Pex19, mPTS binding domain"/>
    <property type="match status" value="1"/>
</dbReference>
<dbReference type="RefSeq" id="XP_015586422.1">
    <property type="nucleotide sequence ID" value="XM_015730936.2"/>
</dbReference>
<protein>
    <recommendedName>
        <fullName evidence="2">Peroxin-19</fullName>
    </recommendedName>
</protein>
<dbReference type="GeneID" id="107263581"/>
<dbReference type="KEGG" id="ccin:107263581"/>
<dbReference type="GO" id="GO:0033328">
    <property type="term" value="F:peroxisome membrane targeting sequence binding"/>
    <property type="evidence" value="ECO:0007669"/>
    <property type="project" value="TreeGrafter"/>
</dbReference>
<evidence type="ECO:0000256" key="3">
    <source>
        <dbReference type="SAM" id="Coils"/>
    </source>
</evidence>
<proteinExistence type="inferred from homology"/>
<keyword evidence="5" id="KW-1185">Reference proteome</keyword>
<feature type="region of interest" description="Disordered" evidence="4">
    <location>
        <begin position="1"/>
        <end position="51"/>
    </location>
</feature>